<dbReference type="PROSITE" id="PS51186">
    <property type="entry name" value="GNAT"/>
    <property type="match status" value="1"/>
</dbReference>
<protein>
    <submittedName>
        <fullName evidence="2">GNAT family N-acetyltransferase</fullName>
    </submittedName>
</protein>
<dbReference type="InterPro" id="IPR000182">
    <property type="entry name" value="GNAT_dom"/>
</dbReference>
<name>A0ABD4XIN3_WEIPA</name>
<dbReference type="EMBL" id="JAANXN010000005">
    <property type="protein sequence ID" value="MDF8370947.1"/>
    <property type="molecule type" value="Genomic_DNA"/>
</dbReference>
<dbReference type="AlphaFoldDB" id="A0ABD4XIN3"/>
<dbReference type="Proteomes" id="UP001215461">
    <property type="component" value="Unassembled WGS sequence"/>
</dbReference>
<accession>A0ABD4XIN3</accession>
<organism evidence="2 3">
    <name type="scientific">Weissella paramesenteroides</name>
    <name type="common">Leuconostoc paramesenteroides</name>
    <dbReference type="NCBI Taxonomy" id="1249"/>
    <lineage>
        <taxon>Bacteria</taxon>
        <taxon>Bacillati</taxon>
        <taxon>Bacillota</taxon>
        <taxon>Bacilli</taxon>
        <taxon>Lactobacillales</taxon>
        <taxon>Lactobacillaceae</taxon>
        <taxon>Weissella</taxon>
    </lineage>
</organism>
<dbReference type="RefSeq" id="WP_140836693.1">
    <property type="nucleotide sequence ID" value="NZ_CAXLJE010000007.1"/>
</dbReference>
<evidence type="ECO:0000313" key="2">
    <source>
        <dbReference type="EMBL" id="MDF8370947.1"/>
    </source>
</evidence>
<dbReference type="InterPro" id="IPR016181">
    <property type="entry name" value="Acyl_CoA_acyltransferase"/>
</dbReference>
<evidence type="ECO:0000313" key="3">
    <source>
        <dbReference type="Proteomes" id="UP001215461"/>
    </source>
</evidence>
<dbReference type="Pfam" id="PF13673">
    <property type="entry name" value="Acetyltransf_10"/>
    <property type="match status" value="1"/>
</dbReference>
<feature type="domain" description="N-acetyltransferase" evidence="1">
    <location>
        <begin position="10"/>
        <end position="151"/>
    </location>
</feature>
<reference evidence="2 3" key="1">
    <citation type="submission" date="2020-03" db="EMBL/GenBank/DDBJ databases">
        <title>Comparative genomics of Weissella paramesenteroides.</title>
        <authorList>
            <person name="Kant R."/>
            <person name="Takala T."/>
            <person name="Saris P."/>
        </authorList>
    </citation>
    <scope>NUCLEOTIDE SEQUENCE [LARGE SCALE GENOMIC DNA]</scope>
    <source>
        <strain evidence="2 3">SJ27-4</strain>
    </source>
</reference>
<dbReference type="SUPFAM" id="SSF55729">
    <property type="entry name" value="Acyl-CoA N-acyltransferases (Nat)"/>
    <property type="match status" value="1"/>
</dbReference>
<sequence length="152" mass="17637">MMSEVTLNIKDTSELAVSELITIMQARTKVFVVEQNCAYQEVDDADFNARHVYFTNHQELIAYTRIISDDNPNYIRFGRVLVAAPYRKQHFGRQIVTETIKEIQHLYPEKSIKIGAQNYLRKFYESFGFQAVSDVYLEDDIPHIDMILSGGH</sequence>
<comment type="caution">
    <text evidence="2">The sequence shown here is derived from an EMBL/GenBank/DDBJ whole genome shotgun (WGS) entry which is preliminary data.</text>
</comment>
<dbReference type="Gene3D" id="3.40.630.30">
    <property type="match status" value="1"/>
</dbReference>
<proteinExistence type="predicted"/>
<gene>
    <name evidence="2" type="ORF">G9403_04630</name>
</gene>
<evidence type="ECO:0000259" key="1">
    <source>
        <dbReference type="PROSITE" id="PS51186"/>
    </source>
</evidence>